<dbReference type="GO" id="GO:0016616">
    <property type="term" value="F:oxidoreductase activity, acting on the CH-OH group of donors, NAD or NADP as acceptor"/>
    <property type="evidence" value="ECO:0007669"/>
    <property type="project" value="InterPro"/>
</dbReference>
<dbReference type="FunFam" id="3.40.50.720:FF:000203">
    <property type="entry name" value="D-3-phosphoglycerate dehydrogenase (SerA)"/>
    <property type="match status" value="1"/>
</dbReference>
<reference evidence="7" key="1">
    <citation type="submission" date="2016-04" db="EMBL/GenBank/DDBJ databases">
        <authorList>
            <person name="Evans L.H."/>
            <person name="Alamgir A."/>
            <person name="Owens N."/>
            <person name="Weber N.D."/>
            <person name="Virtaneva K."/>
            <person name="Barbian K."/>
            <person name="Babar A."/>
            <person name="Rosenke K."/>
        </authorList>
    </citation>
    <scope>NUCLEOTIDE SEQUENCE</scope>
    <source>
        <strain evidence="7">86</strain>
    </source>
</reference>
<evidence type="ECO:0000256" key="2">
    <source>
        <dbReference type="ARBA" id="ARBA00023002"/>
    </source>
</evidence>
<feature type="domain" description="D-isomer specific 2-hydroxyacid dehydrogenase catalytic" evidence="5">
    <location>
        <begin position="32"/>
        <end position="317"/>
    </location>
</feature>
<dbReference type="InterPro" id="IPR050418">
    <property type="entry name" value="D-iso_2-hydroxyacid_DH_PdxB"/>
</dbReference>
<proteinExistence type="inferred from homology"/>
<evidence type="ECO:0000259" key="5">
    <source>
        <dbReference type="Pfam" id="PF00389"/>
    </source>
</evidence>
<dbReference type="InterPro" id="IPR036291">
    <property type="entry name" value="NAD(P)-bd_dom_sf"/>
</dbReference>
<dbReference type="InterPro" id="IPR006140">
    <property type="entry name" value="D-isomer_DH_NAD-bd"/>
</dbReference>
<keyword evidence="3" id="KW-0520">NAD</keyword>
<dbReference type="Pfam" id="PF02826">
    <property type="entry name" value="2-Hacid_dh_C"/>
    <property type="match status" value="1"/>
</dbReference>
<dbReference type="GO" id="GO:0003714">
    <property type="term" value="F:transcription corepressor activity"/>
    <property type="evidence" value="ECO:0007669"/>
    <property type="project" value="InterPro"/>
</dbReference>
<dbReference type="PANTHER" id="PTHR43761:SF1">
    <property type="entry name" value="D-ISOMER SPECIFIC 2-HYDROXYACID DEHYDROGENASE CATALYTIC DOMAIN-CONTAINING PROTEIN-RELATED"/>
    <property type="match status" value="1"/>
</dbReference>
<dbReference type="EMBL" id="FLUO01000003">
    <property type="protein sequence ID" value="SBW12839.1"/>
    <property type="molecule type" value="Genomic_DNA"/>
</dbReference>
<dbReference type="AlphaFoldDB" id="A0A212KME2"/>
<dbReference type="PROSITE" id="PS00670">
    <property type="entry name" value="D_2_HYDROXYACID_DH_2"/>
    <property type="match status" value="1"/>
</dbReference>
<dbReference type="InterPro" id="IPR043322">
    <property type="entry name" value="CtBP"/>
</dbReference>
<dbReference type="GO" id="GO:0051287">
    <property type="term" value="F:NAD binding"/>
    <property type="evidence" value="ECO:0007669"/>
    <property type="project" value="InterPro"/>
</dbReference>
<dbReference type="Pfam" id="PF00389">
    <property type="entry name" value="2-Hacid_dh"/>
    <property type="match status" value="1"/>
</dbReference>
<evidence type="ECO:0000256" key="1">
    <source>
        <dbReference type="ARBA" id="ARBA00005854"/>
    </source>
</evidence>
<protein>
    <submittedName>
        <fullName evidence="7">Uncharacterized protein</fullName>
    </submittedName>
</protein>
<sequence length="320" mass="34475">MKIVVSDCDHAKMDVETAVFDKAGLSFAHLACKTEDDLIAQCKGVGIVLNQYAPFTRKVIAALAPDLKQIVRYGVGVNNVDLAAATEFGVQVCNVPDYSMSEVSDQALAMMMALTRKVVQMNALTKAGNWDYAKSIPVFRLAGATVGVIGLGRIGRMFCAKVRALGCHVIGFDAYYKPNAKDGSDYIEAVSLDELYRRADVISVNCPLTDETRHMVGDAAFALMKPTAYVVNVSRGGIVDEAALARALAANKIAGAALDVTEAEPLAADSPLRKFDNCLITPHMAWYSEEAGLELKRKVAEEAVRMAKGEPVHYPVNKLA</sequence>
<dbReference type="InterPro" id="IPR029752">
    <property type="entry name" value="D-isomer_DH_CS1"/>
</dbReference>
<evidence type="ECO:0000313" key="7">
    <source>
        <dbReference type="EMBL" id="SBW12839.1"/>
    </source>
</evidence>
<dbReference type="InterPro" id="IPR006139">
    <property type="entry name" value="D-isomer_2_OHA_DH_cat_dom"/>
</dbReference>
<dbReference type="SUPFAM" id="SSF51735">
    <property type="entry name" value="NAD(P)-binding Rossmann-fold domains"/>
    <property type="match status" value="1"/>
</dbReference>
<dbReference type="PROSITE" id="PS00065">
    <property type="entry name" value="D_2_HYDROXYACID_DH_1"/>
    <property type="match status" value="1"/>
</dbReference>
<dbReference type="InterPro" id="IPR029753">
    <property type="entry name" value="D-isomer_DH_CS"/>
</dbReference>
<dbReference type="CDD" id="cd05299">
    <property type="entry name" value="CtBP_dh"/>
    <property type="match status" value="1"/>
</dbReference>
<comment type="similarity">
    <text evidence="1 4">Belongs to the D-isomer specific 2-hydroxyacid dehydrogenase family.</text>
</comment>
<dbReference type="PROSITE" id="PS00671">
    <property type="entry name" value="D_2_HYDROXYACID_DH_3"/>
    <property type="match status" value="1"/>
</dbReference>
<feature type="domain" description="D-isomer specific 2-hydroxyacid dehydrogenase NAD-binding" evidence="6">
    <location>
        <begin position="108"/>
        <end position="285"/>
    </location>
</feature>
<name>A0A212KME2_9PROT</name>
<evidence type="ECO:0000256" key="4">
    <source>
        <dbReference type="RuleBase" id="RU003719"/>
    </source>
</evidence>
<organism evidence="7">
    <name type="scientific">uncultured Alphaproteobacteria bacterium</name>
    <dbReference type="NCBI Taxonomy" id="91750"/>
    <lineage>
        <taxon>Bacteria</taxon>
        <taxon>Pseudomonadati</taxon>
        <taxon>Pseudomonadota</taxon>
        <taxon>Alphaproteobacteria</taxon>
        <taxon>environmental samples</taxon>
    </lineage>
</organism>
<gene>
    <name evidence="7" type="ORF">KL86APRO_30330</name>
</gene>
<keyword evidence="2 4" id="KW-0560">Oxidoreductase</keyword>
<evidence type="ECO:0000259" key="6">
    <source>
        <dbReference type="Pfam" id="PF02826"/>
    </source>
</evidence>
<dbReference type="PANTHER" id="PTHR43761">
    <property type="entry name" value="D-ISOMER SPECIFIC 2-HYDROXYACID DEHYDROGENASE FAMILY PROTEIN (AFU_ORTHOLOGUE AFUA_1G13630)"/>
    <property type="match status" value="1"/>
</dbReference>
<evidence type="ECO:0000256" key="3">
    <source>
        <dbReference type="ARBA" id="ARBA00023027"/>
    </source>
</evidence>
<dbReference type="Gene3D" id="3.40.50.720">
    <property type="entry name" value="NAD(P)-binding Rossmann-like Domain"/>
    <property type="match status" value="2"/>
</dbReference>
<accession>A0A212KME2</accession>
<dbReference type="SUPFAM" id="SSF52283">
    <property type="entry name" value="Formate/glycerate dehydrogenase catalytic domain-like"/>
    <property type="match status" value="1"/>
</dbReference>